<dbReference type="EMBL" id="CP182909">
    <property type="protein sequence ID" value="XPM62018.1"/>
    <property type="molecule type" value="Genomic_DNA"/>
</dbReference>
<protein>
    <submittedName>
        <fullName evidence="1">2-oxo-4-hydroxy-4-carboxy-5-ureidoimidazoline decarboxylase</fullName>
        <ecNumber evidence="1">4.1.1.97</ecNumber>
    </submittedName>
</protein>
<reference evidence="1 2" key="1">
    <citation type="journal article" date="2016" name="Genome Announc.">
        <title>Draft Genome Sequence of the Thermotolerant Cyanobacterium Desertifilum sp. IPPAS B-1220.</title>
        <authorList>
            <person name="Mironov K.S."/>
            <person name="Sinetova M.A."/>
            <person name="Bolatkhan K."/>
            <person name="Zayadan B.K."/>
            <person name="Ustinova V.V."/>
            <person name="Kupriyanova E.V."/>
            <person name="Skrypnik A.N."/>
            <person name="Gogoleva N.E."/>
            <person name="Gogolev Y.V."/>
            <person name="Los D.A."/>
        </authorList>
    </citation>
    <scope>NUCLEOTIDE SEQUENCE [LARGE SCALE GENOMIC DNA]</scope>
    <source>
        <strain evidence="1 2">IPPAS B-1220</strain>
    </source>
</reference>
<keyword evidence="1" id="KW-0456">Lyase</keyword>
<keyword evidence="2" id="KW-1185">Reference proteome</keyword>
<gene>
    <name evidence="1" type="primary">uraD</name>
    <name evidence="1" type="ORF">BH720_019035</name>
</gene>
<proteinExistence type="predicted"/>
<dbReference type="EC" id="4.1.1.97" evidence="1"/>
<dbReference type="Proteomes" id="UP000095472">
    <property type="component" value="Chromosome"/>
</dbReference>
<evidence type="ECO:0000313" key="1">
    <source>
        <dbReference type="EMBL" id="XPM62018.1"/>
    </source>
</evidence>
<name>A0ACD5GM92_9CYAN</name>
<evidence type="ECO:0000313" key="2">
    <source>
        <dbReference type="Proteomes" id="UP000095472"/>
    </source>
</evidence>
<organism evidence="1 2">
    <name type="scientific">Desertifilum tharense IPPAS B-1220</name>
    <dbReference type="NCBI Taxonomy" id="1781255"/>
    <lineage>
        <taxon>Bacteria</taxon>
        <taxon>Bacillati</taxon>
        <taxon>Cyanobacteriota</taxon>
        <taxon>Cyanophyceae</taxon>
        <taxon>Desertifilales</taxon>
        <taxon>Desertifilaceae</taxon>
        <taxon>Desertifilum</taxon>
    </lineage>
</organism>
<accession>A0ACD5GM92</accession>
<sequence length="151" mass="16903">MDAVGWVFEHSPWVAYRAWELRPFANLDVLHQTMVDVVQQATEAEKLALLQAHPDLGAKVKMAEASVQEQAGAGLDQLTPQESDRFFALNQAYQEKFGFPFIIAVKNHTKTSILEAFSRRLDNSIPEEQATALAEVAKIAEFRLAQVFKSS</sequence>